<dbReference type="AlphaFoldDB" id="A0A8J7YD18"/>
<keyword evidence="3" id="KW-1185">Reference proteome</keyword>
<organism evidence="2 3">
    <name type="scientific">Haloarcula limicola</name>
    <dbReference type="NCBI Taxonomy" id="1429915"/>
    <lineage>
        <taxon>Archaea</taxon>
        <taxon>Methanobacteriati</taxon>
        <taxon>Methanobacteriota</taxon>
        <taxon>Stenosarchaea group</taxon>
        <taxon>Halobacteria</taxon>
        <taxon>Halobacteriales</taxon>
        <taxon>Haloarculaceae</taxon>
        <taxon>Haloarcula</taxon>
    </lineage>
</organism>
<dbReference type="Gene3D" id="1.10.10.10">
    <property type="entry name" value="Winged helix-like DNA-binding domain superfamily/Winged helix DNA-binding domain"/>
    <property type="match status" value="1"/>
</dbReference>
<dbReference type="Pfam" id="PF13412">
    <property type="entry name" value="HTH_24"/>
    <property type="match status" value="1"/>
</dbReference>
<name>A0A8J7YD18_9EURY</name>
<evidence type="ECO:0000256" key="1">
    <source>
        <dbReference type="SAM" id="MobiDB-lite"/>
    </source>
</evidence>
<evidence type="ECO:0000313" key="3">
    <source>
        <dbReference type="Proteomes" id="UP000766550"/>
    </source>
</evidence>
<proteinExistence type="predicted"/>
<dbReference type="SUPFAM" id="SSF46785">
    <property type="entry name" value="Winged helix' DNA-binding domain"/>
    <property type="match status" value="1"/>
</dbReference>
<protein>
    <submittedName>
        <fullName evidence="2">Winged helix-turn-helix transcriptional regulator</fullName>
    </submittedName>
</protein>
<sequence length="85" mass="9373">MSTESSCSASEGDELQELPPSAKLVAKTLEYEGKLTQSQLSESTLLPIRTVRSALRTLEENDIVIARLSTMDARQQVYSLNIESN</sequence>
<reference evidence="2 3" key="1">
    <citation type="submission" date="2021-06" db="EMBL/GenBank/DDBJ databases">
        <title>New haloarchaea isolates fom saline soil.</title>
        <authorList>
            <person name="Duran-Viseras A."/>
            <person name="Sanchez-Porro C.S."/>
            <person name="Ventosa A."/>
        </authorList>
    </citation>
    <scope>NUCLEOTIDE SEQUENCE [LARGE SCALE GENOMIC DNA]</scope>
    <source>
        <strain evidence="2 3">JCM 183640</strain>
    </source>
</reference>
<gene>
    <name evidence="2" type="ORF">KTS45_19525</name>
</gene>
<dbReference type="Proteomes" id="UP000766550">
    <property type="component" value="Unassembled WGS sequence"/>
</dbReference>
<feature type="region of interest" description="Disordered" evidence="1">
    <location>
        <begin position="1"/>
        <end position="20"/>
    </location>
</feature>
<dbReference type="OrthoDB" id="350804at2157"/>
<evidence type="ECO:0000313" key="2">
    <source>
        <dbReference type="EMBL" id="MBV0926401.1"/>
    </source>
</evidence>
<comment type="caution">
    <text evidence="2">The sequence shown here is derived from an EMBL/GenBank/DDBJ whole genome shotgun (WGS) entry which is preliminary data.</text>
</comment>
<dbReference type="InterPro" id="IPR036390">
    <property type="entry name" value="WH_DNA-bd_sf"/>
</dbReference>
<dbReference type="InterPro" id="IPR036388">
    <property type="entry name" value="WH-like_DNA-bd_sf"/>
</dbReference>
<dbReference type="RefSeq" id="WP_162319502.1">
    <property type="nucleotide sequence ID" value="NZ_JAHQXF010000005.1"/>
</dbReference>
<accession>A0A8J7YD18</accession>
<dbReference type="EMBL" id="JAHQXF010000005">
    <property type="protein sequence ID" value="MBV0926401.1"/>
    <property type="molecule type" value="Genomic_DNA"/>
</dbReference>